<proteinExistence type="predicted"/>
<protein>
    <recommendedName>
        <fullName evidence="4">Site-specific integrase</fullName>
    </recommendedName>
</protein>
<dbReference type="GO" id="GO:0015074">
    <property type="term" value="P:DNA integration"/>
    <property type="evidence" value="ECO:0007669"/>
    <property type="project" value="InterPro"/>
</dbReference>
<accession>A0A7L5DTS0</accession>
<name>A0A7L5DTS0_9BACT</name>
<dbReference type="GO" id="GO:0006310">
    <property type="term" value="P:DNA recombination"/>
    <property type="evidence" value="ECO:0007669"/>
    <property type="project" value="UniProtKB-KW"/>
</dbReference>
<evidence type="ECO:0008006" key="4">
    <source>
        <dbReference type="Google" id="ProtNLM"/>
    </source>
</evidence>
<dbReference type="Gene3D" id="1.10.443.10">
    <property type="entry name" value="Intergrase catalytic core"/>
    <property type="match status" value="1"/>
</dbReference>
<keyword evidence="3" id="KW-1185">Reference proteome</keyword>
<dbReference type="GO" id="GO:0003677">
    <property type="term" value="F:DNA binding"/>
    <property type="evidence" value="ECO:0007669"/>
    <property type="project" value="InterPro"/>
</dbReference>
<dbReference type="RefSeq" id="WP_169551333.1">
    <property type="nucleotide sequence ID" value="NZ_CP051677.1"/>
</dbReference>
<dbReference type="Proteomes" id="UP000501128">
    <property type="component" value="Chromosome"/>
</dbReference>
<dbReference type="InterPro" id="IPR013762">
    <property type="entry name" value="Integrase-like_cat_sf"/>
</dbReference>
<evidence type="ECO:0000256" key="1">
    <source>
        <dbReference type="ARBA" id="ARBA00023172"/>
    </source>
</evidence>
<dbReference type="KEGG" id="srho:HH216_13810"/>
<evidence type="ECO:0000313" key="3">
    <source>
        <dbReference type="Proteomes" id="UP000501128"/>
    </source>
</evidence>
<sequence length="301" mass="35180">MAEPELTFAAAAATYKQVKSRELREDTTMGLYDLYLRYFTDFLKAKKKERILLKDIKPKLAFEFFDSVTTGGRFYNNMLGFYKSFATFFIDREDLQTNPFSKLKNVRVDESDDHRPFNADQTKELRTAILDSGNDQLWLFCQFIYFLFLRPGKELRYLRVGDILEKQVKVVSGTAKNRKIGYVDIPATLEATIQKHRLRSYRPTDYVFTINGHPGAEPVGVNYFYKRHRAVLETLNLFGLDYDLYSWKPTGAVALYRATKDILLVQRHCRHNTPDQTYTYLRKAGLVFEGQDMNNFPAIWD</sequence>
<dbReference type="SUPFAM" id="SSF56349">
    <property type="entry name" value="DNA breaking-rejoining enzymes"/>
    <property type="match status" value="1"/>
</dbReference>
<organism evidence="2 3">
    <name type="scientific">Spirosoma rhododendri</name>
    <dbReference type="NCBI Taxonomy" id="2728024"/>
    <lineage>
        <taxon>Bacteria</taxon>
        <taxon>Pseudomonadati</taxon>
        <taxon>Bacteroidota</taxon>
        <taxon>Cytophagia</taxon>
        <taxon>Cytophagales</taxon>
        <taxon>Cytophagaceae</taxon>
        <taxon>Spirosoma</taxon>
    </lineage>
</organism>
<dbReference type="EMBL" id="CP051677">
    <property type="protein sequence ID" value="QJD79367.1"/>
    <property type="molecule type" value="Genomic_DNA"/>
</dbReference>
<dbReference type="InterPro" id="IPR011010">
    <property type="entry name" value="DNA_brk_join_enz"/>
</dbReference>
<gene>
    <name evidence="2" type="ORF">HH216_13810</name>
</gene>
<dbReference type="AlphaFoldDB" id="A0A7L5DTS0"/>
<keyword evidence="1" id="KW-0233">DNA recombination</keyword>
<reference evidence="2 3" key="1">
    <citation type="submission" date="2020-04" db="EMBL/GenBank/DDBJ databases">
        <title>Genome sequencing of novel species.</title>
        <authorList>
            <person name="Heo J."/>
            <person name="Kim S.-J."/>
            <person name="Kim J.-S."/>
            <person name="Hong S.-B."/>
            <person name="Kwon S.-W."/>
        </authorList>
    </citation>
    <scope>NUCLEOTIDE SEQUENCE [LARGE SCALE GENOMIC DNA]</scope>
    <source>
        <strain evidence="2 3">CJU-R4</strain>
    </source>
</reference>
<evidence type="ECO:0000313" key="2">
    <source>
        <dbReference type="EMBL" id="QJD79367.1"/>
    </source>
</evidence>